<gene>
    <name evidence="1" type="ORF">OKA04_09505</name>
</gene>
<reference evidence="1 2" key="1">
    <citation type="submission" date="2022-10" db="EMBL/GenBank/DDBJ databases">
        <title>Luteolibacter flavescens strain MCCC 1K03193, whole genome shotgun sequencing project.</title>
        <authorList>
            <person name="Zhao G."/>
            <person name="Shen L."/>
        </authorList>
    </citation>
    <scope>NUCLEOTIDE SEQUENCE [LARGE SCALE GENOMIC DNA]</scope>
    <source>
        <strain evidence="1 2">MCCC 1K03193</strain>
    </source>
</reference>
<organism evidence="1 2">
    <name type="scientific">Luteolibacter flavescens</name>
    <dbReference type="NCBI Taxonomy" id="1859460"/>
    <lineage>
        <taxon>Bacteria</taxon>
        <taxon>Pseudomonadati</taxon>
        <taxon>Verrucomicrobiota</taxon>
        <taxon>Verrucomicrobiia</taxon>
        <taxon>Verrucomicrobiales</taxon>
        <taxon>Verrucomicrobiaceae</taxon>
        <taxon>Luteolibacter</taxon>
    </lineage>
</organism>
<dbReference type="RefSeq" id="WP_264500920.1">
    <property type="nucleotide sequence ID" value="NZ_JAPDDS010000004.1"/>
</dbReference>
<name>A0ABT3FN15_9BACT</name>
<keyword evidence="2" id="KW-1185">Reference proteome</keyword>
<accession>A0ABT3FN15</accession>
<protein>
    <submittedName>
        <fullName evidence="1">Uncharacterized protein</fullName>
    </submittedName>
</protein>
<proteinExistence type="predicted"/>
<sequence length="325" mass="36296">MKKRTAILLSAALLCSISGYVAWCFRTFYLPPPVEFIGDVSPGAREAVEEWRWSLRGPREREFSRPEAWWNLQHPWNCRRGEPLEAVEETGFGLSALRGGGFGAYGRRGRTFLSLGRHWWTFSRTAGEWDASTVVDHGTKFGVSYGPRIYTQAAVATRIDAMAEQGATIEVLSLDGLSRFGNLLKGAGLHPDRQPPLFSIFEHHEILGRAVVTDARERQRLIDALARSIREGDGERDSPGWGLDARYGVTLTVGDEHAEYLISFRRGDGAAFDAGIDGLPDYKGVHGFWHTGPGGGVAFFSVSPRYENFFASFLDRQRIDREQVK</sequence>
<dbReference type="EMBL" id="JAPDDS010000004">
    <property type="protein sequence ID" value="MCW1884963.1"/>
    <property type="molecule type" value="Genomic_DNA"/>
</dbReference>
<evidence type="ECO:0000313" key="2">
    <source>
        <dbReference type="Proteomes" id="UP001207930"/>
    </source>
</evidence>
<evidence type="ECO:0000313" key="1">
    <source>
        <dbReference type="EMBL" id="MCW1884963.1"/>
    </source>
</evidence>
<comment type="caution">
    <text evidence="1">The sequence shown here is derived from an EMBL/GenBank/DDBJ whole genome shotgun (WGS) entry which is preliminary data.</text>
</comment>
<dbReference type="Proteomes" id="UP001207930">
    <property type="component" value="Unassembled WGS sequence"/>
</dbReference>